<comment type="caution">
    <text evidence="1">The sequence shown here is derived from an EMBL/GenBank/DDBJ whole genome shotgun (WGS) entry which is preliminary data.</text>
</comment>
<dbReference type="GO" id="GO:0005975">
    <property type="term" value="P:carbohydrate metabolic process"/>
    <property type="evidence" value="ECO:0007669"/>
    <property type="project" value="InterPro"/>
</dbReference>
<dbReference type="PANTHER" id="PTHR42899:SF1">
    <property type="entry name" value="SPERMATOGENESIS-ASSOCIATED PROTEIN 20"/>
    <property type="match status" value="1"/>
</dbReference>
<gene>
    <name evidence="1" type="ORF">ENN94_03280</name>
</gene>
<dbReference type="InterPro" id="IPR008928">
    <property type="entry name" value="6-hairpin_glycosidase_sf"/>
</dbReference>
<organism evidence="1">
    <name type="scientific">Geoalkalibacter subterraneus</name>
    <dbReference type="NCBI Taxonomy" id="483547"/>
    <lineage>
        <taxon>Bacteria</taxon>
        <taxon>Pseudomonadati</taxon>
        <taxon>Thermodesulfobacteriota</taxon>
        <taxon>Desulfuromonadia</taxon>
        <taxon>Desulfuromonadales</taxon>
        <taxon>Geoalkalibacteraceae</taxon>
        <taxon>Geoalkalibacter</taxon>
    </lineage>
</organism>
<proteinExistence type="predicted"/>
<sequence length="204" mass="22461">MVYGLIELYQADFDTRFLVAAMELNREMLRLFSDDRGDLYDTGADAEIVLRRGRSLHDGALPSGSSLAVLNLLRLARLSGEMELEERGERLLERLLPMAEQNPQGFGQLLIALDYALGPRQEVVICVPESDGRPLKMLAVLRQKLRPGTLVLLQQADDAESSPPLAPLRGKHVVDGQPTAWVCREQSCRAPVTSAEGLGQILDG</sequence>
<name>A0A831LQH3_9BACT</name>
<dbReference type="PANTHER" id="PTHR42899">
    <property type="entry name" value="SPERMATOGENESIS-ASSOCIATED PROTEIN 20"/>
    <property type="match status" value="1"/>
</dbReference>
<dbReference type="SUPFAM" id="SSF48208">
    <property type="entry name" value="Six-hairpin glycosidases"/>
    <property type="match status" value="1"/>
</dbReference>
<dbReference type="AlphaFoldDB" id="A0A831LQH3"/>
<reference evidence="1" key="1">
    <citation type="journal article" date="2020" name="mSystems">
        <title>Genome- and Community-Level Interaction Insights into Carbon Utilization and Element Cycling Functions of Hydrothermarchaeota in Hydrothermal Sediment.</title>
        <authorList>
            <person name="Zhou Z."/>
            <person name="Liu Y."/>
            <person name="Xu W."/>
            <person name="Pan J."/>
            <person name="Luo Z.H."/>
            <person name="Li M."/>
        </authorList>
    </citation>
    <scope>NUCLEOTIDE SEQUENCE [LARGE SCALE GENOMIC DNA]</scope>
    <source>
        <strain evidence="1">SpSt-1220</strain>
    </source>
</reference>
<dbReference type="Proteomes" id="UP000886162">
    <property type="component" value="Unassembled WGS sequence"/>
</dbReference>
<protein>
    <submittedName>
        <fullName evidence="1">Thioredoxin domain-containing protein</fullName>
    </submittedName>
</protein>
<dbReference type="EMBL" id="DSDO01000226">
    <property type="protein sequence ID" value="HDR46704.1"/>
    <property type="molecule type" value="Genomic_DNA"/>
</dbReference>
<evidence type="ECO:0000313" key="1">
    <source>
        <dbReference type="EMBL" id="HDR46704.1"/>
    </source>
</evidence>
<dbReference type="InterPro" id="IPR024705">
    <property type="entry name" value="Ssp411"/>
</dbReference>
<accession>A0A831LQH3</accession>